<organism evidence="1 2">
    <name type="scientific">Ambispora gerdemannii</name>
    <dbReference type="NCBI Taxonomy" id="144530"/>
    <lineage>
        <taxon>Eukaryota</taxon>
        <taxon>Fungi</taxon>
        <taxon>Fungi incertae sedis</taxon>
        <taxon>Mucoromycota</taxon>
        <taxon>Glomeromycotina</taxon>
        <taxon>Glomeromycetes</taxon>
        <taxon>Archaeosporales</taxon>
        <taxon>Ambisporaceae</taxon>
        <taxon>Ambispora</taxon>
    </lineage>
</organism>
<comment type="caution">
    <text evidence="1">The sequence shown here is derived from an EMBL/GenBank/DDBJ whole genome shotgun (WGS) entry which is preliminary data.</text>
</comment>
<name>A0A9N9ERI1_9GLOM</name>
<accession>A0A9N9ERI1</accession>
<proteinExistence type="predicted"/>
<feature type="non-terminal residue" evidence="1">
    <location>
        <position position="1"/>
    </location>
</feature>
<dbReference type="AlphaFoldDB" id="A0A9N9ERI1"/>
<evidence type="ECO:0000313" key="1">
    <source>
        <dbReference type="EMBL" id="CAG8692156.1"/>
    </source>
</evidence>
<reference evidence="1" key="1">
    <citation type="submission" date="2021-06" db="EMBL/GenBank/DDBJ databases">
        <authorList>
            <person name="Kallberg Y."/>
            <person name="Tangrot J."/>
            <person name="Rosling A."/>
        </authorList>
    </citation>
    <scope>NUCLEOTIDE SEQUENCE</scope>
    <source>
        <strain evidence="1">MT106</strain>
    </source>
</reference>
<dbReference type="Proteomes" id="UP000789831">
    <property type="component" value="Unassembled WGS sequence"/>
</dbReference>
<evidence type="ECO:0000313" key="2">
    <source>
        <dbReference type="Proteomes" id="UP000789831"/>
    </source>
</evidence>
<keyword evidence="2" id="KW-1185">Reference proteome</keyword>
<gene>
    <name evidence="1" type="ORF">AGERDE_LOCUS13145</name>
</gene>
<protein>
    <submittedName>
        <fullName evidence="1">868_t:CDS:1</fullName>
    </submittedName>
</protein>
<sequence length="43" mass="5014">ARNLDIAQVETFLRSKKFRRFYILETLSNDEKVIVKIIGSDSV</sequence>
<dbReference type="EMBL" id="CAJVPL010014899">
    <property type="protein sequence ID" value="CAG8692156.1"/>
    <property type="molecule type" value="Genomic_DNA"/>
</dbReference>